<gene>
    <name evidence="2" type="ORF">AB0D95_01290</name>
</gene>
<dbReference type="Proteomes" id="UP001551584">
    <property type="component" value="Unassembled WGS sequence"/>
</dbReference>
<dbReference type="Pfam" id="PF13671">
    <property type="entry name" value="AAA_33"/>
    <property type="match status" value="1"/>
</dbReference>
<dbReference type="SUPFAM" id="SSF52540">
    <property type="entry name" value="P-loop containing nucleoside triphosphate hydrolases"/>
    <property type="match status" value="1"/>
</dbReference>
<dbReference type="RefSeq" id="WP_359267951.1">
    <property type="nucleotide sequence ID" value="NZ_JBEZNA010000002.1"/>
</dbReference>
<sequence>MRPVARDAAVVLITGVMAAGKSTVAELLAARLPRAAHVRGDVFRRMVVSGREEMTPEPAPGALAQLDLRQRLAATVADEYAEAGFTAVVQDILLGDDLPRFVARVRTRPLYVVVLDPSAEAVRGREAGRAKTGYAGGWSVDGFVRVLREETPRIGLWLDTSGQTPEETVDAVLAGLERAEAGNAGAGAADGAHRRARPGPPRGGGLPA</sequence>
<feature type="region of interest" description="Disordered" evidence="1">
    <location>
        <begin position="183"/>
        <end position="208"/>
    </location>
</feature>
<dbReference type="InterPro" id="IPR027417">
    <property type="entry name" value="P-loop_NTPase"/>
</dbReference>
<keyword evidence="3" id="KW-1185">Reference proteome</keyword>
<evidence type="ECO:0000313" key="3">
    <source>
        <dbReference type="Proteomes" id="UP001551584"/>
    </source>
</evidence>
<evidence type="ECO:0000313" key="2">
    <source>
        <dbReference type="EMBL" id="MEU9575932.1"/>
    </source>
</evidence>
<reference evidence="2 3" key="1">
    <citation type="submission" date="2024-06" db="EMBL/GenBank/DDBJ databases">
        <title>The Natural Products Discovery Center: Release of the First 8490 Sequenced Strains for Exploring Actinobacteria Biosynthetic Diversity.</title>
        <authorList>
            <person name="Kalkreuter E."/>
            <person name="Kautsar S.A."/>
            <person name="Yang D."/>
            <person name="Bader C.D."/>
            <person name="Teijaro C.N."/>
            <person name="Fluegel L."/>
            <person name="Davis C.M."/>
            <person name="Simpson J.R."/>
            <person name="Lauterbach L."/>
            <person name="Steele A.D."/>
            <person name="Gui C."/>
            <person name="Meng S."/>
            <person name="Li G."/>
            <person name="Viehrig K."/>
            <person name="Ye F."/>
            <person name="Su P."/>
            <person name="Kiefer A.F."/>
            <person name="Nichols A."/>
            <person name="Cepeda A.J."/>
            <person name="Yan W."/>
            <person name="Fan B."/>
            <person name="Jiang Y."/>
            <person name="Adhikari A."/>
            <person name="Zheng C.-J."/>
            <person name="Schuster L."/>
            <person name="Cowan T.M."/>
            <person name="Smanski M.J."/>
            <person name="Chevrette M.G."/>
            <person name="De Carvalho L.P.S."/>
            <person name="Shen B."/>
        </authorList>
    </citation>
    <scope>NUCLEOTIDE SEQUENCE [LARGE SCALE GENOMIC DNA]</scope>
    <source>
        <strain evidence="2 3">NPDC048117</strain>
    </source>
</reference>
<dbReference type="EMBL" id="JBEZNA010000002">
    <property type="protein sequence ID" value="MEU9575932.1"/>
    <property type="molecule type" value="Genomic_DNA"/>
</dbReference>
<evidence type="ECO:0000256" key="1">
    <source>
        <dbReference type="SAM" id="MobiDB-lite"/>
    </source>
</evidence>
<protein>
    <submittedName>
        <fullName evidence="2">AAA family ATPase</fullName>
    </submittedName>
</protein>
<organism evidence="2 3">
    <name type="scientific">Streptomyces chilikensis</name>
    <dbReference type="NCBI Taxonomy" id="1194079"/>
    <lineage>
        <taxon>Bacteria</taxon>
        <taxon>Bacillati</taxon>
        <taxon>Actinomycetota</taxon>
        <taxon>Actinomycetes</taxon>
        <taxon>Kitasatosporales</taxon>
        <taxon>Streptomycetaceae</taxon>
        <taxon>Streptomyces</taxon>
    </lineage>
</organism>
<proteinExistence type="predicted"/>
<name>A0ABV3EIC4_9ACTN</name>
<dbReference type="Gene3D" id="3.40.50.300">
    <property type="entry name" value="P-loop containing nucleotide triphosphate hydrolases"/>
    <property type="match status" value="1"/>
</dbReference>
<comment type="caution">
    <text evidence="2">The sequence shown here is derived from an EMBL/GenBank/DDBJ whole genome shotgun (WGS) entry which is preliminary data.</text>
</comment>
<accession>A0ABV3EIC4</accession>